<dbReference type="PANTHER" id="PTHR42735">
    <property type="match status" value="1"/>
</dbReference>
<dbReference type="EMBL" id="BTSX01000004">
    <property type="protein sequence ID" value="GMS95718.1"/>
    <property type="molecule type" value="Genomic_DNA"/>
</dbReference>
<evidence type="ECO:0000256" key="2">
    <source>
        <dbReference type="ARBA" id="ARBA00022898"/>
    </source>
</evidence>
<dbReference type="GO" id="GO:0019752">
    <property type="term" value="P:carboxylic acid metabolic process"/>
    <property type="evidence" value="ECO:0007669"/>
    <property type="project" value="InterPro"/>
</dbReference>
<comment type="caution">
    <text evidence="7">The sequence shown here is derived from an EMBL/GenBank/DDBJ whole genome shotgun (WGS) entry which is preliminary data.</text>
</comment>
<dbReference type="GO" id="GO:0030149">
    <property type="term" value="P:sphingolipid catabolic process"/>
    <property type="evidence" value="ECO:0007669"/>
    <property type="project" value="TreeGrafter"/>
</dbReference>
<dbReference type="GO" id="GO:0016020">
    <property type="term" value="C:membrane"/>
    <property type="evidence" value="ECO:0007669"/>
    <property type="project" value="GOC"/>
</dbReference>
<reference evidence="7" key="1">
    <citation type="submission" date="2023-10" db="EMBL/GenBank/DDBJ databases">
        <title>Genome assembly of Pristionchus species.</title>
        <authorList>
            <person name="Yoshida K."/>
            <person name="Sommer R.J."/>
        </authorList>
    </citation>
    <scope>NUCLEOTIDE SEQUENCE</scope>
    <source>
        <strain evidence="7">RS0144</strain>
    </source>
</reference>
<dbReference type="InterPro" id="IPR015424">
    <property type="entry name" value="PyrdxlP-dep_Trfase"/>
</dbReference>
<evidence type="ECO:0000256" key="4">
    <source>
        <dbReference type="ARBA" id="ARBA00038965"/>
    </source>
</evidence>
<dbReference type="GO" id="GO:0008117">
    <property type="term" value="F:sphinganine-1-phosphate aldolase activity"/>
    <property type="evidence" value="ECO:0007669"/>
    <property type="project" value="UniProtKB-EC"/>
</dbReference>
<dbReference type="EC" id="4.1.2.27" evidence="4"/>
<dbReference type="InterPro" id="IPR002129">
    <property type="entry name" value="PyrdxlP-dep_de-COase"/>
</dbReference>
<protein>
    <recommendedName>
        <fullName evidence="4">sphinganine-1-phosphate aldolase</fullName>
        <ecNumber evidence="4">4.1.2.27</ecNumber>
    </recommendedName>
    <alternativeName>
        <fullName evidence="5">Sphingosine-1-phosphate aldolase</fullName>
    </alternativeName>
</protein>
<evidence type="ECO:0000313" key="7">
    <source>
        <dbReference type="EMBL" id="GMS95718.1"/>
    </source>
</evidence>
<dbReference type="GO" id="GO:0005783">
    <property type="term" value="C:endoplasmic reticulum"/>
    <property type="evidence" value="ECO:0007669"/>
    <property type="project" value="TreeGrafter"/>
</dbReference>
<proteinExistence type="inferred from homology"/>
<sequence length="173" mass="18350">MLVVSPSDIRSSIQQSSSSSAAPSLFPAAKLLGTRVKVVPSKGDGSLEAATLKRFITSQTALIFLSAPNQSTGTCDPIDYIAKVALRYHIPLHVDCCAGGLILPFLELCHFHLSSFDFRLLGVSSISIDLSSSSHSPSSCALTLFRDEQTMKAAVFPLVDYPGGLYASPSLSD</sequence>
<feature type="non-terminal residue" evidence="7">
    <location>
        <position position="173"/>
    </location>
</feature>
<dbReference type="Gene3D" id="3.40.640.10">
    <property type="entry name" value="Type I PLP-dependent aspartate aminotransferase-like (Major domain)"/>
    <property type="match status" value="1"/>
</dbReference>
<dbReference type="PANTHER" id="PTHR42735:SF6">
    <property type="entry name" value="SPHINGOSINE-1-PHOSPHATE LYASE 1"/>
    <property type="match status" value="1"/>
</dbReference>
<name>A0AAV5TN86_9BILA</name>
<keyword evidence="2 6" id="KW-0663">Pyridoxal phosphate</keyword>
<keyword evidence="3 6" id="KW-0456">Lyase</keyword>
<dbReference type="AlphaFoldDB" id="A0AAV5TN86"/>
<dbReference type="Pfam" id="PF00282">
    <property type="entry name" value="Pyridoxal_deC"/>
    <property type="match status" value="1"/>
</dbReference>
<comment type="cofactor">
    <cofactor evidence="1 6">
        <name>pyridoxal 5'-phosphate</name>
        <dbReference type="ChEBI" id="CHEBI:597326"/>
    </cofactor>
</comment>
<evidence type="ECO:0000256" key="3">
    <source>
        <dbReference type="ARBA" id="ARBA00023239"/>
    </source>
</evidence>
<organism evidence="7 8">
    <name type="scientific">Pristionchus entomophagus</name>
    <dbReference type="NCBI Taxonomy" id="358040"/>
    <lineage>
        <taxon>Eukaryota</taxon>
        <taxon>Metazoa</taxon>
        <taxon>Ecdysozoa</taxon>
        <taxon>Nematoda</taxon>
        <taxon>Chromadorea</taxon>
        <taxon>Rhabditida</taxon>
        <taxon>Rhabditina</taxon>
        <taxon>Diplogasteromorpha</taxon>
        <taxon>Diplogasteroidea</taxon>
        <taxon>Neodiplogasteridae</taxon>
        <taxon>Pristionchus</taxon>
    </lineage>
</organism>
<accession>A0AAV5TN86</accession>
<evidence type="ECO:0000313" key="8">
    <source>
        <dbReference type="Proteomes" id="UP001432027"/>
    </source>
</evidence>
<keyword evidence="8" id="KW-1185">Reference proteome</keyword>
<dbReference type="SUPFAM" id="SSF53383">
    <property type="entry name" value="PLP-dependent transferases"/>
    <property type="match status" value="1"/>
</dbReference>
<evidence type="ECO:0000256" key="1">
    <source>
        <dbReference type="ARBA" id="ARBA00001933"/>
    </source>
</evidence>
<dbReference type="GO" id="GO:0030170">
    <property type="term" value="F:pyridoxal phosphate binding"/>
    <property type="evidence" value="ECO:0007669"/>
    <property type="project" value="InterPro"/>
</dbReference>
<gene>
    <name evidence="7" type="ORF">PENTCL1PPCAC_17893</name>
</gene>
<dbReference type="InterPro" id="IPR015421">
    <property type="entry name" value="PyrdxlP-dep_Trfase_major"/>
</dbReference>
<comment type="similarity">
    <text evidence="6">Belongs to the group II decarboxylase family.</text>
</comment>
<dbReference type="Proteomes" id="UP001432027">
    <property type="component" value="Unassembled WGS sequence"/>
</dbReference>
<evidence type="ECO:0000256" key="6">
    <source>
        <dbReference type="RuleBase" id="RU000382"/>
    </source>
</evidence>
<evidence type="ECO:0000256" key="5">
    <source>
        <dbReference type="ARBA" id="ARBA00042568"/>
    </source>
</evidence>
<dbReference type="InterPro" id="IPR050477">
    <property type="entry name" value="GrpII_AminoAcid_Decarb"/>
</dbReference>